<dbReference type="Pfam" id="PF07963">
    <property type="entry name" value="N_methyl"/>
    <property type="match status" value="1"/>
</dbReference>
<name>A0A1G2H2Z1_9BACT</name>
<sequence>MKRILKTSQSGFGIVEVLVASVIISLVLVGLHATTVQALRLVQQSTKRTQATFFVEETIEVLRSQRDAGWASSLGTLSSGTDYFLEFDGTAWNTTTTNVFIDDLFERKFILEDVYRDGSDDIAGSGVMDPNTKKITVTVSWLAQTGTTTQNISTYITDLFGN</sequence>
<dbReference type="STRING" id="1802128.A3H64_02435"/>
<dbReference type="EMBL" id="MHNY01000002">
    <property type="protein sequence ID" value="OGZ56835.1"/>
    <property type="molecule type" value="Genomic_DNA"/>
</dbReference>
<gene>
    <name evidence="2" type="ORF">A3H64_02435</name>
</gene>
<evidence type="ECO:0000256" key="1">
    <source>
        <dbReference type="SAM" id="Phobius"/>
    </source>
</evidence>
<comment type="caution">
    <text evidence="2">The sequence shown here is derived from an EMBL/GenBank/DDBJ whole genome shotgun (WGS) entry which is preliminary data.</text>
</comment>
<protein>
    <recommendedName>
        <fullName evidence="4">Type IV pilus modification protein PilV</fullName>
    </recommendedName>
</protein>
<dbReference type="Proteomes" id="UP000178186">
    <property type="component" value="Unassembled WGS sequence"/>
</dbReference>
<dbReference type="InterPro" id="IPR012902">
    <property type="entry name" value="N_methyl_site"/>
</dbReference>
<proteinExistence type="predicted"/>
<evidence type="ECO:0000313" key="3">
    <source>
        <dbReference type="Proteomes" id="UP000178186"/>
    </source>
</evidence>
<accession>A0A1G2H2Z1</accession>
<dbReference type="AlphaFoldDB" id="A0A1G2H2Z1"/>
<feature type="transmembrane region" description="Helical" evidence="1">
    <location>
        <begin position="12"/>
        <end position="33"/>
    </location>
</feature>
<keyword evidence="1" id="KW-0812">Transmembrane</keyword>
<organism evidence="2 3">
    <name type="scientific">Candidatus Ryanbacteria bacterium RIFCSPLOWO2_02_FULL_45_11c</name>
    <dbReference type="NCBI Taxonomy" id="1802128"/>
    <lineage>
        <taxon>Bacteria</taxon>
        <taxon>Candidatus Ryaniibacteriota</taxon>
    </lineage>
</organism>
<reference evidence="2 3" key="1">
    <citation type="journal article" date="2016" name="Nat. Commun.">
        <title>Thousands of microbial genomes shed light on interconnected biogeochemical processes in an aquifer system.</title>
        <authorList>
            <person name="Anantharaman K."/>
            <person name="Brown C.T."/>
            <person name="Hug L.A."/>
            <person name="Sharon I."/>
            <person name="Castelle C.J."/>
            <person name="Probst A.J."/>
            <person name="Thomas B.C."/>
            <person name="Singh A."/>
            <person name="Wilkins M.J."/>
            <person name="Karaoz U."/>
            <person name="Brodie E.L."/>
            <person name="Williams K.H."/>
            <person name="Hubbard S.S."/>
            <person name="Banfield J.F."/>
        </authorList>
    </citation>
    <scope>NUCLEOTIDE SEQUENCE [LARGE SCALE GENOMIC DNA]</scope>
</reference>
<keyword evidence="1" id="KW-0472">Membrane</keyword>
<evidence type="ECO:0000313" key="2">
    <source>
        <dbReference type="EMBL" id="OGZ56835.1"/>
    </source>
</evidence>
<evidence type="ECO:0008006" key="4">
    <source>
        <dbReference type="Google" id="ProtNLM"/>
    </source>
</evidence>
<keyword evidence="1" id="KW-1133">Transmembrane helix</keyword>